<dbReference type="PANTHER" id="PTHR23403">
    <property type="entry name" value="TREHALASE"/>
    <property type="match status" value="1"/>
</dbReference>
<dbReference type="PRINTS" id="PR00744">
    <property type="entry name" value="GLHYDRLASE37"/>
</dbReference>
<evidence type="ECO:0000313" key="4">
    <source>
        <dbReference type="EMBL" id="MBO2008364.1"/>
    </source>
</evidence>
<keyword evidence="3" id="KW-0732">Signal</keyword>
<organism evidence="4 5">
    <name type="scientific">Hymenobacter negativus</name>
    <dbReference type="NCBI Taxonomy" id="2795026"/>
    <lineage>
        <taxon>Bacteria</taxon>
        <taxon>Pseudomonadati</taxon>
        <taxon>Bacteroidota</taxon>
        <taxon>Cytophagia</taxon>
        <taxon>Cytophagales</taxon>
        <taxon>Hymenobacteraceae</taxon>
        <taxon>Hymenobacter</taxon>
    </lineage>
</organism>
<dbReference type="PROSITE" id="PS00927">
    <property type="entry name" value="TREHALASE_1"/>
    <property type="match status" value="1"/>
</dbReference>
<dbReference type="EMBL" id="JAGETZ010000002">
    <property type="protein sequence ID" value="MBO2008364.1"/>
    <property type="molecule type" value="Genomic_DNA"/>
</dbReference>
<keyword evidence="1" id="KW-0378">Hydrolase</keyword>
<dbReference type="Pfam" id="PF01204">
    <property type="entry name" value="Trehalase"/>
    <property type="match status" value="1"/>
</dbReference>
<dbReference type="SUPFAM" id="SSF48208">
    <property type="entry name" value="Six-hairpin glycosidases"/>
    <property type="match status" value="1"/>
</dbReference>
<name>A0ABS3QC03_9BACT</name>
<comment type="caution">
    <text evidence="4">The sequence shown here is derived from an EMBL/GenBank/DDBJ whole genome shotgun (WGS) entry which is preliminary data.</text>
</comment>
<dbReference type="NCBIfam" id="NF009774">
    <property type="entry name" value="PRK13271.1"/>
    <property type="match status" value="1"/>
</dbReference>
<evidence type="ECO:0000313" key="5">
    <source>
        <dbReference type="Proteomes" id="UP000664369"/>
    </source>
</evidence>
<keyword evidence="2" id="KW-0326">Glycosidase</keyword>
<evidence type="ECO:0000256" key="1">
    <source>
        <dbReference type="ARBA" id="ARBA00022801"/>
    </source>
</evidence>
<dbReference type="RefSeq" id="WP_208173901.1">
    <property type="nucleotide sequence ID" value="NZ_JAGETZ010000002.1"/>
</dbReference>
<dbReference type="InterPro" id="IPR001661">
    <property type="entry name" value="Glyco_hydro_37"/>
</dbReference>
<sequence length="552" mass="61334">MLRLLFCGLLGLLSAGPGWAQTENAAPTVSKPLTEAPTASPAKPAAVRPASPRQLFPGLFEAVQLGHIFPDNKTFVDAAPKQRPALIMAAWRREKSIPGFKLKAFVAKYFELPTDNFVPFRSDVNAGLRHHLDTLWTVLARPSAPAVDPADSLAAFRSLVPLPKPYLVPGGRFREVYYWDSYFTMLGLAEAGKGELLRDITDNFAYLIGRFGFVPNGNRTYYLTRSQPPFFASMVQLLVRERGNAELLRYRAALEAEYRYWMRGAETLKPGTASRRVVRLPSGAVLNRYWDESDQPREESYAEDVAAAKKSKQPPAQLYRNLRAGAASGWDFSSRWFKAGGGLASIQTTDLVPVDLNCLLYNLENALAEAARVANQPAQSRSYLAKAQQRKAALLAISWDAKAGWFQDYNWRLRQRSQVRSLAGVFPLAFGLATAEQARRVGAGLQASFLKPGGLVTTLSTTGQQWDAPNGWAPLQYLAVEGLTRYKQQPLADTIVHRWVRLNSRVFQQTGKLLEKYDVVNINRPAGGGEYPLQDGFGWTNGVLLRLLNKEQ</sequence>
<dbReference type="Proteomes" id="UP000664369">
    <property type="component" value="Unassembled WGS sequence"/>
</dbReference>
<reference evidence="4 5" key="1">
    <citation type="submission" date="2021-03" db="EMBL/GenBank/DDBJ databases">
        <authorList>
            <person name="Kim M.K."/>
        </authorList>
    </citation>
    <scope>NUCLEOTIDE SEQUENCE [LARGE SCALE GENOMIC DNA]</scope>
    <source>
        <strain evidence="4 5">BT442</strain>
    </source>
</reference>
<feature type="signal peptide" evidence="3">
    <location>
        <begin position="1"/>
        <end position="20"/>
    </location>
</feature>
<evidence type="ECO:0000256" key="3">
    <source>
        <dbReference type="SAM" id="SignalP"/>
    </source>
</evidence>
<feature type="chain" id="PRO_5045756569" evidence="3">
    <location>
        <begin position="21"/>
        <end position="552"/>
    </location>
</feature>
<protein>
    <submittedName>
        <fullName evidence="4">Alpha,alpha-trehalase TreF</fullName>
    </submittedName>
</protein>
<evidence type="ECO:0000256" key="2">
    <source>
        <dbReference type="ARBA" id="ARBA00023295"/>
    </source>
</evidence>
<dbReference type="Gene3D" id="1.50.10.10">
    <property type="match status" value="1"/>
</dbReference>
<proteinExistence type="predicted"/>
<dbReference type="InterPro" id="IPR008928">
    <property type="entry name" value="6-hairpin_glycosidase_sf"/>
</dbReference>
<accession>A0ABS3QC03</accession>
<dbReference type="NCBIfam" id="NF009773">
    <property type="entry name" value="PRK13270.1"/>
    <property type="match status" value="1"/>
</dbReference>
<keyword evidence="5" id="KW-1185">Reference proteome</keyword>
<dbReference type="InterPro" id="IPR018232">
    <property type="entry name" value="Glyco_hydro_37_CS"/>
</dbReference>
<dbReference type="InterPro" id="IPR012341">
    <property type="entry name" value="6hp_glycosidase-like_sf"/>
</dbReference>
<gene>
    <name evidence="4" type="primary">treF</name>
    <name evidence="4" type="ORF">J4E00_04820</name>
</gene>
<dbReference type="PROSITE" id="PS00928">
    <property type="entry name" value="TREHALASE_2"/>
    <property type="match status" value="1"/>
</dbReference>
<dbReference type="PANTHER" id="PTHR23403:SF1">
    <property type="entry name" value="TREHALASE"/>
    <property type="match status" value="1"/>
</dbReference>